<evidence type="ECO:0000313" key="7">
    <source>
        <dbReference type="Proteomes" id="UP000598633"/>
    </source>
</evidence>
<evidence type="ECO:0000256" key="3">
    <source>
        <dbReference type="ARBA" id="ARBA00023274"/>
    </source>
</evidence>
<name>A0A8J6Y9H0_9BACT</name>
<reference evidence="6 7" key="1">
    <citation type="submission" date="2020-08" db="EMBL/GenBank/DDBJ databases">
        <title>Acidobacteriota in marine sediments use diverse sulfur dissimilation pathways.</title>
        <authorList>
            <person name="Wasmund K."/>
        </authorList>
    </citation>
    <scope>NUCLEOTIDE SEQUENCE [LARGE SCALE GENOMIC DNA]</scope>
    <source>
        <strain evidence="6">MAG AM3-A</strain>
    </source>
</reference>
<dbReference type="GO" id="GO:0070181">
    <property type="term" value="F:small ribosomal subunit rRNA binding"/>
    <property type="evidence" value="ECO:0007669"/>
    <property type="project" value="TreeGrafter"/>
</dbReference>
<dbReference type="HAMAP" id="MF_00270">
    <property type="entry name" value="Ribosomal_bS18"/>
    <property type="match status" value="1"/>
</dbReference>
<keyword evidence="4" id="KW-0699">rRNA-binding</keyword>
<dbReference type="PRINTS" id="PR00974">
    <property type="entry name" value="RIBOSOMALS18"/>
</dbReference>
<comment type="similarity">
    <text evidence="1 4 5">Belongs to the bacterial ribosomal protein bS18 family.</text>
</comment>
<keyword evidence="3 4" id="KW-0687">Ribonucleoprotein</keyword>
<keyword evidence="4" id="KW-0694">RNA-binding</keyword>
<dbReference type="GO" id="GO:0003735">
    <property type="term" value="F:structural constituent of ribosome"/>
    <property type="evidence" value="ECO:0007669"/>
    <property type="project" value="InterPro"/>
</dbReference>
<organism evidence="6 7">
    <name type="scientific">Candidatus Sulfomarinibacter kjeldsenii</name>
    <dbReference type="NCBI Taxonomy" id="2885994"/>
    <lineage>
        <taxon>Bacteria</taxon>
        <taxon>Pseudomonadati</taxon>
        <taxon>Acidobacteriota</taxon>
        <taxon>Thermoanaerobaculia</taxon>
        <taxon>Thermoanaerobaculales</taxon>
        <taxon>Candidatus Sulfomarinibacteraceae</taxon>
        <taxon>Candidatus Sulfomarinibacter</taxon>
    </lineage>
</organism>
<comment type="subunit">
    <text evidence="4">Part of the 30S ribosomal subunit. Forms a tight heterodimer with protein bS6.</text>
</comment>
<dbReference type="GO" id="GO:0022627">
    <property type="term" value="C:cytosolic small ribosomal subunit"/>
    <property type="evidence" value="ECO:0007669"/>
    <property type="project" value="TreeGrafter"/>
</dbReference>
<keyword evidence="2 4" id="KW-0689">Ribosomal protein</keyword>
<dbReference type="EMBL" id="JACXWA010000004">
    <property type="protein sequence ID" value="MBD3869755.1"/>
    <property type="molecule type" value="Genomic_DNA"/>
</dbReference>
<dbReference type="AlphaFoldDB" id="A0A8J6Y9H0"/>
<dbReference type="GO" id="GO:0006412">
    <property type="term" value="P:translation"/>
    <property type="evidence" value="ECO:0007669"/>
    <property type="project" value="UniProtKB-UniRule"/>
</dbReference>
<evidence type="ECO:0000256" key="1">
    <source>
        <dbReference type="ARBA" id="ARBA00005589"/>
    </source>
</evidence>
<dbReference type="PANTHER" id="PTHR13479:SF40">
    <property type="entry name" value="SMALL RIBOSOMAL SUBUNIT PROTEIN BS18M"/>
    <property type="match status" value="1"/>
</dbReference>
<accession>A0A8J6Y9H0</accession>
<comment type="function">
    <text evidence="4">Binds as a heterodimer with protein bS6 to the central domain of the 16S rRNA, where it helps stabilize the platform of the 30S subunit.</text>
</comment>
<dbReference type="Gene3D" id="4.10.640.10">
    <property type="entry name" value="Ribosomal protein S18"/>
    <property type="match status" value="1"/>
</dbReference>
<protein>
    <recommendedName>
        <fullName evidence="4">Small ribosomal subunit protein bS18</fullName>
    </recommendedName>
</protein>
<dbReference type="InterPro" id="IPR001648">
    <property type="entry name" value="Ribosomal_bS18"/>
</dbReference>
<sequence>MRPNRKRFRRRVKVCRFTVEKINYIDYKDVDLLREYTPTNGKILPRRVTGTRPAFQHKLTRAIKRARFMALMPYTGS</sequence>
<dbReference type="NCBIfam" id="TIGR00165">
    <property type="entry name" value="S18"/>
    <property type="match status" value="1"/>
</dbReference>
<comment type="caution">
    <text evidence="6">The sequence shown here is derived from an EMBL/GenBank/DDBJ whole genome shotgun (WGS) entry which is preliminary data.</text>
</comment>
<dbReference type="Pfam" id="PF01084">
    <property type="entry name" value="Ribosomal_S18"/>
    <property type="match status" value="1"/>
</dbReference>
<evidence type="ECO:0000256" key="2">
    <source>
        <dbReference type="ARBA" id="ARBA00022980"/>
    </source>
</evidence>
<dbReference type="PANTHER" id="PTHR13479">
    <property type="entry name" value="30S RIBOSOMAL PROTEIN S18"/>
    <property type="match status" value="1"/>
</dbReference>
<dbReference type="InterPro" id="IPR036870">
    <property type="entry name" value="Ribosomal_bS18_sf"/>
</dbReference>
<proteinExistence type="inferred from homology"/>
<gene>
    <name evidence="4" type="primary">rpsR</name>
    <name evidence="6" type="ORF">IFJ97_00150</name>
</gene>
<evidence type="ECO:0000256" key="4">
    <source>
        <dbReference type="HAMAP-Rule" id="MF_00270"/>
    </source>
</evidence>
<evidence type="ECO:0000313" key="6">
    <source>
        <dbReference type="EMBL" id="MBD3869755.1"/>
    </source>
</evidence>
<dbReference type="SUPFAM" id="SSF46911">
    <property type="entry name" value="Ribosomal protein S18"/>
    <property type="match status" value="1"/>
</dbReference>
<evidence type="ECO:0000256" key="5">
    <source>
        <dbReference type="RuleBase" id="RU003910"/>
    </source>
</evidence>
<dbReference type="Proteomes" id="UP000598633">
    <property type="component" value="Unassembled WGS sequence"/>
</dbReference>